<feature type="transmembrane region" description="Helical" evidence="9">
    <location>
        <begin position="119"/>
        <end position="139"/>
    </location>
</feature>
<accession>A0A7G9L9Y4</accession>
<dbReference type="Proteomes" id="UP000515808">
    <property type="component" value="Chromosome"/>
</dbReference>
<keyword evidence="6 9" id="KW-1133">Transmembrane helix</keyword>
<evidence type="ECO:0000256" key="3">
    <source>
        <dbReference type="ARBA" id="ARBA00022475"/>
    </source>
</evidence>
<protein>
    <submittedName>
        <fullName evidence="10">YeeE/YedE family protein</fullName>
    </submittedName>
</protein>
<keyword evidence="11" id="KW-1185">Reference proteome</keyword>
<evidence type="ECO:0000313" key="10">
    <source>
        <dbReference type="EMBL" id="QNM85433.1"/>
    </source>
</evidence>
<feature type="transmembrane region" description="Helical" evidence="9">
    <location>
        <begin position="62"/>
        <end position="82"/>
    </location>
</feature>
<evidence type="ECO:0000256" key="8">
    <source>
        <dbReference type="ARBA" id="ARBA00035655"/>
    </source>
</evidence>
<comment type="similarity">
    <text evidence="8">Belongs to the TsuA/YedE (TC 9.B.102) family.</text>
</comment>
<evidence type="ECO:0000256" key="7">
    <source>
        <dbReference type="ARBA" id="ARBA00023136"/>
    </source>
</evidence>
<dbReference type="AlphaFoldDB" id="A0A7G9L9Y4"/>
<keyword evidence="5 9" id="KW-0812">Transmembrane</keyword>
<feature type="transmembrane region" description="Helical" evidence="9">
    <location>
        <begin position="160"/>
        <end position="181"/>
    </location>
</feature>
<keyword evidence="4" id="KW-0997">Cell inner membrane</keyword>
<evidence type="ECO:0000313" key="11">
    <source>
        <dbReference type="Proteomes" id="UP000515808"/>
    </source>
</evidence>
<dbReference type="InterPro" id="IPR007272">
    <property type="entry name" value="Sulf_transp_TsuA/YedE"/>
</dbReference>
<dbReference type="Pfam" id="PF04143">
    <property type="entry name" value="Sulf_transp"/>
    <property type="match status" value="1"/>
</dbReference>
<proteinExistence type="inferred from homology"/>
<reference evidence="10 11" key="1">
    <citation type="submission" date="2020-08" db="EMBL/GenBank/DDBJ databases">
        <title>Polaribacter sp. L12M9 isolated from gut of the Korean scallop.</title>
        <authorList>
            <person name="Jeong Y.S."/>
        </authorList>
    </citation>
    <scope>NUCLEOTIDE SEQUENCE [LARGE SCALE GENOMIC DNA]</scope>
    <source>
        <strain evidence="10 11">L12M9</strain>
    </source>
</reference>
<dbReference type="GO" id="GO:0005886">
    <property type="term" value="C:plasma membrane"/>
    <property type="evidence" value="ECO:0007669"/>
    <property type="project" value="UniProtKB-SubCell"/>
</dbReference>
<evidence type="ECO:0000256" key="5">
    <source>
        <dbReference type="ARBA" id="ARBA00022692"/>
    </source>
</evidence>
<evidence type="ECO:0000256" key="6">
    <source>
        <dbReference type="ARBA" id="ARBA00022989"/>
    </source>
</evidence>
<evidence type="ECO:0000256" key="4">
    <source>
        <dbReference type="ARBA" id="ARBA00022519"/>
    </source>
</evidence>
<dbReference type="PANTHER" id="PTHR30574:SF1">
    <property type="entry name" value="SULPHUR TRANSPORT DOMAIN-CONTAINING PROTEIN"/>
    <property type="match status" value="1"/>
</dbReference>
<dbReference type="KEGG" id="ppec:H9W90_14785"/>
<keyword evidence="3" id="KW-1003">Cell membrane</keyword>
<organism evidence="10 11">
    <name type="scientific">Polaribacter pectinis</name>
    <dbReference type="NCBI Taxonomy" id="2738844"/>
    <lineage>
        <taxon>Bacteria</taxon>
        <taxon>Pseudomonadati</taxon>
        <taxon>Bacteroidota</taxon>
        <taxon>Flavobacteriia</taxon>
        <taxon>Flavobacteriales</taxon>
        <taxon>Flavobacteriaceae</taxon>
    </lineage>
</organism>
<name>A0A7G9L9Y4_9FLAO</name>
<dbReference type="PANTHER" id="PTHR30574">
    <property type="entry name" value="INNER MEMBRANE PROTEIN YEDE"/>
    <property type="match status" value="1"/>
</dbReference>
<gene>
    <name evidence="10" type="ORF">H9W90_14785</name>
</gene>
<comment type="subcellular location">
    <subcellularLocation>
        <location evidence="1">Cell inner membrane</location>
        <topology evidence="1">Multi-pass membrane protein</topology>
    </subcellularLocation>
</comment>
<sequence length="185" mass="20354">MDFILQPWPWYVGGPLIALSLFLYFYFGKNFGASTNFETLCTMAGAGKVSDYFKKDWKERDFALLFVVGLIIGGFISAMYLIPNQNIDLNPKTVQELTDLGFSNVANQYFPDEIFSEEVVFSLKGFLILILSGVLIGFGTRYAGGCTSGHAITGLSSLQLPSLLAVIGFFIGGIIAAWFIIPILF</sequence>
<feature type="transmembrane region" description="Helical" evidence="9">
    <location>
        <begin position="6"/>
        <end position="27"/>
    </location>
</feature>
<keyword evidence="7 9" id="KW-0472">Membrane</keyword>
<evidence type="ECO:0000256" key="1">
    <source>
        <dbReference type="ARBA" id="ARBA00004429"/>
    </source>
</evidence>
<evidence type="ECO:0000256" key="9">
    <source>
        <dbReference type="SAM" id="Phobius"/>
    </source>
</evidence>
<keyword evidence="2" id="KW-0813">Transport</keyword>
<dbReference type="EMBL" id="CP060695">
    <property type="protein sequence ID" value="QNM85433.1"/>
    <property type="molecule type" value="Genomic_DNA"/>
</dbReference>
<dbReference type="RefSeq" id="WP_187482342.1">
    <property type="nucleotide sequence ID" value="NZ_CP060695.1"/>
</dbReference>
<evidence type="ECO:0000256" key="2">
    <source>
        <dbReference type="ARBA" id="ARBA00022448"/>
    </source>
</evidence>